<dbReference type="SUPFAM" id="SSF49899">
    <property type="entry name" value="Concanavalin A-like lectins/glucanases"/>
    <property type="match status" value="2"/>
</dbReference>
<dbReference type="SMART" id="SM00282">
    <property type="entry name" value="LamG"/>
    <property type="match status" value="2"/>
</dbReference>
<sequence length="801" mass="89528">MPGVTNRAEECITDRCSRYPCQHGGKCLPSDDGAICLCPLGFGGDLCEMRLDLQIIIKPLLEDGLLLYSGHHEYGDYISLCLNMGHVEFTYDLGSGPATVRSEFPLSMGQWHTIKVSRTSRLAVLKIDQLPEVMTVSPNGFWHLSLPHSLYLGGIHNVHTLPTSLRDKGSFAGCIQKVDINDRTIAIISEALGGSNVENCPHACVARPCGPLAKCVPNLDTYECQCNPQNRQCNKAEELPSEVIEKQQRLLKRKQQEQAVAPPSSRPTVASEPTQPLTTPLGNSISTTQAPPPEDSTLPHDNNPADVGDGSSEESDEGYNDYYQSDDGDDDGDDDDDDDGSFSTQDYGGGEIAMVENGMESAAVDERPQHGGLKGAEHGKTVKDPTNIAHRLRRPEATPETLLASNKDTGSDEPSSSFADSEDHHDDDNDDSNSADDVAAYDGDGYGKDYDQHGDRIPYRPDFLLHRKQGSSWRSRGNRQNRPGQQGKQTEPEIDETLIEEMNRIMKNHNDNDNDADETLDASFWGVGPSSDGYGEPSLTQREYELTETDAEETHDDGAHHHQHHDHRASSHHRRRNGVDQEDDGDQHESKDTGLRNRYAARGQQPHQQDSQSDHRQRQQQQQQQHQQQPQKPQADLRNDEDDILRSIKYKNKYFRKYQGACFTGTDSYFHYSDAETMRRVISYEIDLNLRFKTHSANGLILWTGRHSALEGDDFLSLGIENGYLHLRYNLGSGEINIKYNSTKVSDGLWHRVRALRNSQDGTLKVDGGKPITRRSPGKLRQLNTDTGLYVDHFIELNTMY</sequence>
<feature type="domain" description="Laminin G" evidence="4">
    <location>
        <begin position="659"/>
        <end position="801"/>
    </location>
</feature>
<dbReference type="Pfam" id="PF00008">
    <property type="entry name" value="EGF"/>
    <property type="match status" value="1"/>
</dbReference>
<dbReference type="FunFam" id="2.60.120.200:FF:000224">
    <property type="entry name" value="SP2353, isoform A"/>
    <property type="match status" value="1"/>
</dbReference>
<dbReference type="FunFam" id="2.10.25.10:FF:000593">
    <property type="entry name" value="SP2353, isoform A"/>
    <property type="match status" value="1"/>
</dbReference>
<evidence type="ECO:0000259" key="4">
    <source>
        <dbReference type="PROSITE" id="PS50025"/>
    </source>
</evidence>
<feature type="compositionally biased region" description="Low complexity" evidence="3">
    <location>
        <begin position="619"/>
        <end position="631"/>
    </location>
</feature>
<dbReference type="STRING" id="34690.A0A182UFF4"/>
<feature type="compositionally biased region" description="Basic and acidic residues" evidence="3">
    <location>
        <begin position="445"/>
        <end position="465"/>
    </location>
</feature>
<dbReference type="SMART" id="SM00181">
    <property type="entry name" value="EGF"/>
    <property type="match status" value="2"/>
</dbReference>
<dbReference type="InterPro" id="IPR000742">
    <property type="entry name" value="EGF"/>
</dbReference>
<feature type="domain" description="EGF-like" evidence="5">
    <location>
        <begin position="12"/>
        <end position="48"/>
    </location>
</feature>
<evidence type="ECO:0000259" key="5">
    <source>
        <dbReference type="PROSITE" id="PS50026"/>
    </source>
</evidence>
<protein>
    <recommendedName>
        <fullName evidence="8">Laminin G domain-containing protein</fullName>
    </recommendedName>
</protein>
<feature type="compositionally biased region" description="Polar residues" evidence="3">
    <location>
        <begin position="403"/>
        <end position="414"/>
    </location>
</feature>
<dbReference type="VEuPathDB" id="VectorBase:AMEC019421"/>
<dbReference type="InterPro" id="IPR013320">
    <property type="entry name" value="ConA-like_dom_sf"/>
</dbReference>
<evidence type="ECO:0000256" key="3">
    <source>
        <dbReference type="SAM" id="MobiDB-lite"/>
    </source>
</evidence>
<feature type="compositionally biased region" description="Basic and acidic residues" evidence="3">
    <location>
        <begin position="364"/>
        <end position="383"/>
    </location>
</feature>
<dbReference type="PROSITE" id="PS50025">
    <property type="entry name" value="LAM_G_DOMAIN"/>
    <property type="match status" value="2"/>
</dbReference>
<proteinExistence type="predicted"/>
<evidence type="ECO:0000256" key="2">
    <source>
        <dbReference type="PROSITE-ProRule" id="PRU00076"/>
    </source>
</evidence>
<feature type="domain" description="Laminin G" evidence="4">
    <location>
        <begin position="1"/>
        <end position="204"/>
    </location>
</feature>
<accession>A0A182UFF4</accession>
<feature type="compositionally biased region" description="Basic and acidic residues" evidence="3">
    <location>
        <begin position="501"/>
        <end position="512"/>
    </location>
</feature>
<reference evidence="6" key="2">
    <citation type="submission" date="2020-05" db="UniProtKB">
        <authorList>
            <consortium name="EnsemblMetazoa"/>
        </authorList>
    </citation>
    <scope>IDENTIFICATION</scope>
    <source>
        <strain evidence="6">CM1001059</strain>
    </source>
</reference>
<dbReference type="EnsemblMetazoa" id="AMEC019421-RA">
    <property type="protein sequence ID" value="AMEC019421-PA"/>
    <property type="gene ID" value="AMEC019421"/>
</dbReference>
<evidence type="ECO:0000313" key="7">
    <source>
        <dbReference type="Proteomes" id="UP000075902"/>
    </source>
</evidence>
<dbReference type="PROSITE" id="PS50026">
    <property type="entry name" value="EGF_3"/>
    <property type="match status" value="1"/>
</dbReference>
<dbReference type="PANTHER" id="PTHR15036:SF85">
    <property type="entry name" value="SP2353, ISOFORM A"/>
    <property type="match status" value="1"/>
</dbReference>
<organism evidence="6 7">
    <name type="scientific">Anopheles melas</name>
    <dbReference type="NCBI Taxonomy" id="34690"/>
    <lineage>
        <taxon>Eukaryota</taxon>
        <taxon>Metazoa</taxon>
        <taxon>Ecdysozoa</taxon>
        <taxon>Arthropoda</taxon>
        <taxon>Hexapoda</taxon>
        <taxon>Insecta</taxon>
        <taxon>Pterygota</taxon>
        <taxon>Neoptera</taxon>
        <taxon>Endopterygota</taxon>
        <taxon>Diptera</taxon>
        <taxon>Nematocera</taxon>
        <taxon>Culicoidea</taxon>
        <taxon>Culicidae</taxon>
        <taxon>Anophelinae</taxon>
        <taxon>Anopheles</taxon>
    </lineage>
</organism>
<dbReference type="InterPro" id="IPR001791">
    <property type="entry name" value="Laminin_G"/>
</dbReference>
<feature type="compositionally biased region" description="Polar residues" evidence="3">
    <location>
        <begin position="266"/>
        <end position="289"/>
    </location>
</feature>
<keyword evidence="7" id="KW-1185">Reference proteome</keyword>
<evidence type="ECO:0008006" key="8">
    <source>
        <dbReference type="Google" id="ProtNLM"/>
    </source>
</evidence>
<dbReference type="GO" id="GO:0016020">
    <property type="term" value="C:membrane"/>
    <property type="evidence" value="ECO:0007669"/>
    <property type="project" value="UniProtKB-SubCell"/>
</dbReference>
<dbReference type="InterPro" id="IPR050372">
    <property type="entry name" value="Neurexin-related_CASP"/>
</dbReference>
<dbReference type="Pfam" id="PF00054">
    <property type="entry name" value="Laminin_G_1"/>
    <property type="match status" value="1"/>
</dbReference>
<dbReference type="PROSITE" id="PS01186">
    <property type="entry name" value="EGF_2"/>
    <property type="match status" value="1"/>
</dbReference>
<dbReference type="PANTHER" id="PTHR15036">
    <property type="entry name" value="PIKACHURIN-LIKE PROTEIN"/>
    <property type="match status" value="1"/>
</dbReference>
<keyword evidence="2" id="KW-0245">EGF-like domain</keyword>
<evidence type="ECO:0000256" key="1">
    <source>
        <dbReference type="ARBA" id="ARBA00023157"/>
    </source>
</evidence>
<keyword evidence="1 2" id="KW-1015">Disulfide bond</keyword>
<feature type="compositionally biased region" description="Acidic residues" evidence="3">
    <location>
        <begin position="311"/>
        <end position="340"/>
    </location>
</feature>
<dbReference type="AlphaFoldDB" id="A0A182UFF4"/>
<feature type="disulfide bond" evidence="2">
    <location>
        <begin position="38"/>
        <end position="47"/>
    </location>
</feature>
<feature type="compositionally biased region" description="Polar residues" evidence="3">
    <location>
        <begin position="470"/>
        <end position="489"/>
    </location>
</feature>
<dbReference type="CDD" id="cd00054">
    <property type="entry name" value="EGF_CA"/>
    <property type="match status" value="1"/>
</dbReference>
<dbReference type="Pfam" id="PF02210">
    <property type="entry name" value="Laminin_G_2"/>
    <property type="match status" value="1"/>
</dbReference>
<evidence type="ECO:0000313" key="6">
    <source>
        <dbReference type="EnsemblMetazoa" id="AMEC019421-PA"/>
    </source>
</evidence>
<name>A0A182UFF4_9DIPT</name>
<dbReference type="Gene3D" id="2.60.120.200">
    <property type="match status" value="2"/>
</dbReference>
<feature type="compositionally biased region" description="Acidic residues" evidence="3">
    <location>
        <begin position="546"/>
        <end position="555"/>
    </location>
</feature>
<dbReference type="Proteomes" id="UP000075902">
    <property type="component" value="Unassembled WGS sequence"/>
</dbReference>
<dbReference type="Gene3D" id="2.10.25.10">
    <property type="entry name" value="Laminin"/>
    <property type="match status" value="1"/>
</dbReference>
<dbReference type="PROSITE" id="PS00022">
    <property type="entry name" value="EGF_1"/>
    <property type="match status" value="1"/>
</dbReference>
<feature type="compositionally biased region" description="Basic residues" evidence="3">
    <location>
        <begin position="561"/>
        <end position="576"/>
    </location>
</feature>
<feature type="region of interest" description="Disordered" evidence="3">
    <location>
        <begin position="249"/>
        <end position="641"/>
    </location>
</feature>
<dbReference type="CDD" id="cd00110">
    <property type="entry name" value="LamG"/>
    <property type="match status" value="2"/>
</dbReference>
<comment type="caution">
    <text evidence="2">Lacks conserved residue(s) required for the propagation of feature annotation.</text>
</comment>
<reference evidence="7" key="1">
    <citation type="submission" date="2014-01" db="EMBL/GenBank/DDBJ databases">
        <title>The Genome Sequence of Anopheles melas CM1001059_A (V2).</title>
        <authorList>
            <consortium name="The Broad Institute Genomics Platform"/>
            <person name="Neafsey D.E."/>
            <person name="Besansky N."/>
            <person name="Howell P."/>
            <person name="Walton C."/>
            <person name="Young S.K."/>
            <person name="Zeng Q."/>
            <person name="Gargeya S."/>
            <person name="Fitzgerald M."/>
            <person name="Haas B."/>
            <person name="Abouelleil A."/>
            <person name="Allen A.W."/>
            <person name="Alvarado L."/>
            <person name="Arachchi H.M."/>
            <person name="Berlin A.M."/>
            <person name="Chapman S.B."/>
            <person name="Gainer-Dewar J."/>
            <person name="Goldberg J."/>
            <person name="Griggs A."/>
            <person name="Gujja S."/>
            <person name="Hansen M."/>
            <person name="Howarth C."/>
            <person name="Imamovic A."/>
            <person name="Ireland A."/>
            <person name="Larimer J."/>
            <person name="McCowan C."/>
            <person name="Murphy C."/>
            <person name="Pearson M."/>
            <person name="Poon T.W."/>
            <person name="Priest M."/>
            <person name="Roberts A."/>
            <person name="Saif S."/>
            <person name="Shea T."/>
            <person name="Sisk P."/>
            <person name="Sykes S."/>
            <person name="Wortman J."/>
            <person name="Nusbaum C."/>
            <person name="Birren B."/>
        </authorList>
    </citation>
    <scope>NUCLEOTIDE SEQUENCE [LARGE SCALE GENOMIC DNA]</scope>
    <source>
        <strain evidence="7">CM1001059</strain>
    </source>
</reference>